<dbReference type="Pfam" id="PF07980">
    <property type="entry name" value="SusD_RagB"/>
    <property type="match status" value="1"/>
</dbReference>
<evidence type="ECO:0000256" key="1">
    <source>
        <dbReference type="ARBA" id="ARBA00004442"/>
    </source>
</evidence>
<dbReference type="Gene3D" id="1.25.40.390">
    <property type="match status" value="1"/>
</dbReference>
<comment type="subcellular location">
    <subcellularLocation>
        <location evidence="1">Cell outer membrane</location>
    </subcellularLocation>
</comment>
<keyword evidence="5" id="KW-0998">Cell outer membrane</keyword>
<evidence type="ECO:0000256" key="5">
    <source>
        <dbReference type="ARBA" id="ARBA00023237"/>
    </source>
</evidence>
<reference evidence="8" key="1">
    <citation type="submission" date="2022-10" db="EMBL/GenBank/DDBJ databases">
        <title>Comparative genomics and taxonomic characterization of three novel marine species of genus Reichenbachiella exhibiting antioxidant and polysaccharide degradation activities.</title>
        <authorList>
            <person name="Muhammad N."/>
            <person name="Lee Y.-J."/>
            <person name="Ko J."/>
            <person name="Kim S.-G."/>
        </authorList>
    </citation>
    <scope>NUCLEOTIDE SEQUENCE</scope>
    <source>
        <strain evidence="8">Wsw4-B4</strain>
    </source>
</reference>
<name>A0ABY6D0Y5_9BACT</name>
<keyword evidence="4" id="KW-0472">Membrane</keyword>
<feature type="domain" description="SusD-like N-terminal" evidence="7">
    <location>
        <begin position="100"/>
        <end position="219"/>
    </location>
</feature>
<evidence type="ECO:0000256" key="2">
    <source>
        <dbReference type="ARBA" id="ARBA00006275"/>
    </source>
</evidence>
<dbReference type="PROSITE" id="PS51257">
    <property type="entry name" value="PROKAR_LIPOPROTEIN"/>
    <property type="match status" value="1"/>
</dbReference>
<evidence type="ECO:0000313" key="9">
    <source>
        <dbReference type="Proteomes" id="UP001062165"/>
    </source>
</evidence>
<keyword evidence="3" id="KW-0732">Signal</keyword>
<comment type="similarity">
    <text evidence="2">Belongs to the SusD family.</text>
</comment>
<feature type="domain" description="RagB/SusD" evidence="6">
    <location>
        <begin position="318"/>
        <end position="507"/>
    </location>
</feature>
<evidence type="ECO:0000256" key="4">
    <source>
        <dbReference type="ARBA" id="ARBA00023136"/>
    </source>
</evidence>
<dbReference type="InterPro" id="IPR033985">
    <property type="entry name" value="SusD-like_N"/>
</dbReference>
<proteinExistence type="inferred from homology"/>
<organism evidence="8 9">
    <name type="scientific">Reichenbachiella carrageenanivorans</name>
    <dbReference type="NCBI Taxonomy" id="2979869"/>
    <lineage>
        <taxon>Bacteria</taxon>
        <taxon>Pseudomonadati</taxon>
        <taxon>Bacteroidota</taxon>
        <taxon>Cytophagia</taxon>
        <taxon>Cytophagales</taxon>
        <taxon>Reichenbachiellaceae</taxon>
        <taxon>Reichenbachiella</taxon>
    </lineage>
</organism>
<gene>
    <name evidence="8" type="ORF">N7E81_01770</name>
</gene>
<dbReference type="Pfam" id="PF14322">
    <property type="entry name" value="SusD-like_3"/>
    <property type="match status" value="1"/>
</dbReference>
<dbReference type="RefSeq" id="WP_263051563.1">
    <property type="nucleotide sequence ID" value="NZ_CP106735.1"/>
</dbReference>
<dbReference type="Proteomes" id="UP001062165">
    <property type="component" value="Chromosome"/>
</dbReference>
<dbReference type="InterPro" id="IPR011990">
    <property type="entry name" value="TPR-like_helical_dom_sf"/>
</dbReference>
<dbReference type="InterPro" id="IPR012944">
    <property type="entry name" value="SusD_RagB_dom"/>
</dbReference>
<accession>A0ABY6D0Y5</accession>
<evidence type="ECO:0000256" key="3">
    <source>
        <dbReference type="ARBA" id="ARBA00022729"/>
    </source>
</evidence>
<evidence type="ECO:0000313" key="8">
    <source>
        <dbReference type="EMBL" id="UXX79832.1"/>
    </source>
</evidence>
<evidence type="ECO:0000259" key="7">
    <source>
        <dbReference type="Pfam" id="PF14322"/>
    </source>
</evidence>
<protein>
    <submittedName>
        <fullName evidence="8">RagB/SusD family nutrient uptake outer membrane protein</fullName>
    </submittedName>
</protein>
<dbReference type="EMBL" id="CP106735">
    <property type="protein sequence ID" value="UXX79832.1"/>
    <property type="molecule type" value="Genomic_DNA"/>
</dbReference>
<keyword evidence="9" id="KW-1185">Reference proteome</keyword>
<dbReference type="SUPFAM" id="SSF48452">
    <property type="entry name" value="TPR-like"/>
    <property type="match status" value="1"/>
</dbReference>
<sequence>MKNFKNIIVLSLSILVTACSLDEEPPFPNNESVYATVEGVQTALDGTYQGLTAFNYMGNDFHYVTGGNSGFFVSGKGGEATSSDNVNLCSLRPLNSSTHLEGLWRTTYAAVSRANDMIQAIDTAAFSESDRLMVKDALGQAYFLRAYNYFNLVRLWGEVPLRLTPATDQDIHLSLSSASEGYDQIIADAELAASMMNGAAGLGYPKAFAAHMLLAKVYMVLATAPAELQDTTLDYWQLAYDHAIQVYGQYELVGDFAELWESEGGNTEESIFELQFNKINSSNFVKLFTASNAIAGPSWGRMKINAEVYDLHAATYASDPRIAETYKGSYVNRNPNSGGYGNTVANYPDNTARKKFNSGFPYLYKYYEKDTANVTDLSNQNFIIYRYADLLLMLSEISNELQNGEQLGYVTEVLARVGLTPQVGYSSGKDSFREAIMNEYRFELVGEGHDWFNNRRRGYQYFYDHVIDAHNNGPKFDPVVDVTLEDNEDIIMYLPLPAHEINTNQEIN</sequence>
<evidence type="ECO:0000259" key="6">
    <source>
        <dbReference type="Pfam" id="PF07980"/>
    </source>
</evidence>